<feature type="repeat" description="ANK" evidence="3">
    <location>
        <begin position="178"/>
        <end position="210"/>
    </location>
</feature>
<accession>A0AAN0JM36</accession>
<feature type="repeat" description="ANK" evidence="3">
    <location>
        <begin position="299"/>
        <end position="331"/>
    </location>
</feature>
<dbReference type="PANTHER" id="PTHR23206">
    <property type="entry name" value="MASK PROTEIN"/>
    <property type="match status" value="1"/>
</dbReference>
<name>A0AAN0JM36_AMPQE</name>
<dbReference type="GO" id="GO:0045087">
    <property type="term" value="P:innate immune response"/>
    <property type="evidence" value="ECO:0007669"/>
    <property type="project" value="TreeGrafter"/>
</dbReference>
<feature type="compositionally biased region" description="Polar residues" evidence="4">
    <location>
        <begin position="583"/>
        <end position="599"/>
    </location>
</feature>
<dbReference type="Gene3D" id="1.25.40.20">
    <property type="entry name" value="Ankyrin repeat-containing domain"/>
    <property type="match status" value="4"/>
</dbReference>
<dbReference type="RefSeq" id="XP_019857878.1">
    <property type="nucleotide sequence ID" value="XM_020002319.1"/>
</dbReference>
<feature type="region of interest" description="Disordered" evidence="4">
    <location>
        <begin position="574"/>
        <end position="602"/>
    </location>
</feature>
<dbReference type="AlphaFoldDB" id="A0AAN0JM36"/>
<dbReference type="InterPro" id="IPR051631">
    <property type="entry name" value="Ankyrin-KH/SAM_domain"/>
</dbReference>
<feature type="repeat" description="ANK" evidence="3">
    <location>
        <begin position="515"/>
        <end position="547"/>
    </location>
</feature>
<keyword evidence="6" id="KW-1185">Reference proteome</keyword>
<organism evidence="5 6">
    <name type="scientific">Amphimedon queenslandica</name>
    <name type="common">Sponge</name>
    <dbReference type="NCBI Taxonomy" id="400682"/>
    <lineage>
        <taxon>Eukaryota</taxon>
        <taxon>Metazoa</taxon>
        <taxon>Porifera</taxon>
        <taxon>Demospongiae</taxon>
        <taxon>Heteroscleromorpha</taxon>
        <taxon>Haplosclerida</taxon>
        <taxon>Niphatidae</taxon>
        <taxon>Amphimedon</taxon>
    </lineage>
</organism>
<dbReference type="Proteomes" id="UP000007879">
    <property type="component" value="Unassembled WGS sequence"/>
</dbReference>
<dbReference type="GO" id="GO:0005737">
    <property type="term" value="C:cytoplasm"/>
    <property type="evidence" value="ECO:0007669"/>
    <property type="project" value="TreeGrafter"/>
</dbReference>
<dbReference type="PANTHER" id="PTHR23206:SF7">
    <property type="entry name" value="PROTEIN KINASE DOMAIN-CONTAINING PROTEIN"/>
    <property type="match status" value="1"/>
</dbReference>
<evidence type="ECO:0000313" key="5">
    <source>
        <dbReference type="EnsemblMetazoa" id="XP_019857878.1"/>
    </source>
</evidence>
<dbReference type="InterPro" id="IPR036770">
    <property type="entry name" value="Ankyrin_rpt-contain_sf"/>
</dbReference>
<keyword evidence="1" id="KW-0677">Repeat</keyword>
<keyword evidence="2 3" id="KW-0040">ANK repeat</keyword>
<dbReference type="EnsemblMetazoa" id="XM_020002319.1">
    <property type="protein sequence ID" value="XP_019857878.1"/>
    <property type="gene ID" value="LOC109586144"/>
</dbReference>
<feature type="repeat" description="ANK" evidence="3">
    <location>
        <begin position="233"/>
        <end position="265"/>
    </location>
</feature>
<evidence type="ECO:0000256" key="4">
    <source>
        <dbReference type="SAM" id="MobiDB-lite"/>
    </source>
</evidence>
<evidence type="ECO:0000256" key="1">
    <source>
        <dbReference type="ARBA" id="ARBA00022737"/>
    </source>
</evidence>
<proteinExistence type="predicted"/>
<dbReference type="PROSITE" id="PS50297">
    <property type="entry name" value="ANK_REP_REGION"/>
    <property type="match status" value="6"/>
</dbReference>
<dbReference type="KEGG" id="aqu:109586144"/>
<dbReference type="Pfam" id="PF00023">
    <property type="entry name" value="Ank"/>
    <property type="match status" value="1"/>
</dbReference>
<dbReference type="InterPro" id="IPR002110">
    <property type="entry name" value="Ankyrin_rpt"/>
</dbReference>
<dbReference type="SMART" id="SM00248">
    <property type="entry name" value="ANK"/>
    <property type="match status" value="8"/>
</dbReference>
<dbReference type="Pfam" id="PF13637">
    <property type="entry name" value="Ank_4"/>
    <property type="match status" value="1"/>
</dbReference>
<dbReference type="Pfam" id="PF12796">
    <property type="entry name" value="Ank_2"/>
    <property type="match status" value="2"/>
</dbReference>
<reference evidence="5" key="2">
    <citation type="submission" date="2024-06" db="UniProtKB">
        <authorList>
            <consortium name="EnsemblMetazoa"/>
        </authorList>
    </citation>
    <scope>IDENTIFICATION</scope>
</reference>
<evidence type="ECO:0000256" key="3">
    <source>
        <dbReference type="PROSITE-ProRule" id="PRU00023"/>
    </source>
</evidence>
<protein>
    <submittedName>
        <fullName evidence="5">Uncharacterized protein</fullName>
    </submittedName>
</protein>
<dbReference type="SUPFAM" id="SSF48403">
    <property type="entry name" value="Ankyrin repeat"/>
    <property type="match status" value="2"/>
</dbReference>
<feature type="repeat" description="ANK" evidence="3">
    <location>
        <begin position="266"/>
        <end position="298"/>
    </location>
</feature>
<evidence type="ECO:0000256" key="2">
    <source>
        <dbReference type="ARBA" id="ARBA00023043"/>
    </source>
</evidence>
<feature type="repeat" description="ANK" evidence="3">
    <location>
        <begin position="332"/>
        <end position="364"/>
    </location>
</feature>
<dbReference type="GeneID" id="109586144"/>
<reference evidence="6" key="1">
    <citation type="journal article" date="2010" name="Nature">
        <title>The Amphimedon queenslandica genome and the evolution of animal complexity.</title>
        <authorList>
            <person name="Srivastava M."/>
            <person name="Simakov O."/>
            <person name="Chapman J."/>
            <person name="Fahey B."/>
            <person name="Gauthier M.E."/>
            <person name="Mitros T."/>
            <person name="Richards G.S."/>
            <person name="Conaco C."/>
            <person name="Dacre M."/>
            <person name="Hellsten U."/>
            <person name="Larroux C."/>
            <person name="Putnam N.H."/>
            <person name="Stanke M."/>
            <person name="Adamska M."/>
            <person name="Darling A."/>
            <person name="Degnan S.M."/>
            <person name="Oakley T.H."/>
            <person name="Plachetzki D.C."/>
            <person name="Zhai Y."/>
            <person name="Adamski M."/>
            <person name="Calcino A."/>
            <person name="Cummins S.F."/>
            <person name="Goodstein D.M."/>
            <person name="Harris C."/>
            <person name="Jackson D.J."/>
            <person name="Leys S.P."/>
            <person name="Shu S."/>
            <person name="Woodcroft B.J."/>
            <person name="Vervoort M."/>
            <person name="Kosik K.S."/>
            <person name="Manning G."/>
            <person name="Degnan B.M."/>
            <person name="Rokhsar D.S."/>
        </authorList>
    </citation>
    <scope>NUCLEOTIDE SEQUENCE [LARGE SCALE GENOMIC DNA]</scope>
</reference>
<dbReference type="PROSITE" id="PS50088">
    <property type="entry name" value="ANK_REPEAT"/>
    <property type="match status" value="6"/>
</dbReference>
<evidence type="ECO:0000313" key="6">
    <source>
        <dbReference type="Proteomes" id="UP000007879"/>
    </source>
</evidence>
<dbReference type="PRINTS" id="PR01415">
    <property type="entry name" value="ANKYRIN"/>
</dbReference>
<sequence length="658" mass="72601">MTKGMPCPDSVGCSKLILRLNKPWCSRKITKLNKMEVFYLSPISSFLNLIETHYDSSSYTCTYFLPQSLQTESLMAVVFDQEASLYKIGVFMVMIDDIPIIMKDEDSSFTFEATLLEAYKTNDEKVLFFLTELNISLPLENDNTALVIASKKEDSSALDAVKALVLSEVLNNNIQNDKGWTALMYASANGYHQVVELLLNKNPDINIQDNEGWTALMHASVNDPDINIQDIIYGMTALMLASNKGHHQVVELLLSKNPDINIQDNDGQTALMYACHNGHHQVVKLLLHKNPDINIQDNDGQTALMYACHNGHHQVFQLLLSKNPDINIRDNDGQTALMYACHNGHHQVVELLLHKNPDINSQNSGITVEPLYNVCSDFTIAGFTSPDECARLLDKFSFSNFITILELLLDYHPNHIHTINGKELHSLELAALSNNFDAVAVCMKKCDITPEDIISAISLACYGGHSSMIIHLSEKIMSFSNGEGKLLAAAAEGDLGTLISMIYEVGISPDTPLVAGITPLMIAASCGHIELVDTLIQAGADVNRRNDEGMNALDIVNGVEFYNRSDIKELLITNTPAGEPDPVSNNSETTDPVSNNAESTNKKHSTVTAIKSIFGLFSSFMKKAYDPYYSKQKQLKIPYGIANTPNSAVTNNMSQLVS</sequence>